<keyword evidence="3" id="KW-0119">Carbohydrate metabolism</keyword>
<dbReference type="InterPro" id="IPR020422">
    <property type="entry name" value="TYR_PHOSPHATASE_DUAL_dom"/>
</dbReference>
<dbReference type="SMART" id="SM00195">
    <property type="entry name" value="DSPc"/>
    <property type="match status" value="1"/>
</dbReference>
<dbReference type="PANTHER" id="PTHR46642">
    <property type="entry name" value="DUAL SPECIFICITY PHOSPHATASE, SUBGROUP, CATALYTIC DOMAIN"/>
    <property type="match status" value="1"/>
</dbReference>
<dbReference type="OMA" id="HHMRRPA"/>
<sequence>MGSLRNPSLTLLPTIPSLENVIKSKFITNLAFPEPKFASLQRKSGIYCKLSGHGTQDNPISNSTITKSKKNSVEEYNIAMKKMMRNPYEYHHDLGMNYTLILDNLIVGSQPQTPEDIDHLKLNENVAYILNLQQDKDIEYWNIDFDSILNRCEEIGICHMRRPAKDFDPDSLRTMLPRAVSSLEWAISEGKGRVYVHCTAGLGRAPAVSIAYIFWFCGMDLNKAYDKLTSQRPCGPNKRAIRGATYDLAKNDPWKEPFESLPEHAFENIADWERKLIQERVRSFRGT</sequence>
<dbReference type="GO" id="GO:0004721">
    <property type="term" value="F:phosphoprotein phosphatase activity"/>
    <property type="evidence" value="ECO:0007669"/>
    <property type="project" value="UniProtKB-KW"/>
</dbReference>
<dbReference type="SUPFAM" id="SSF52799">
    <property type="entry name" value="(Phosphotyrosine protein) phosphatases II"/>
    <property type="match status" value="1"/>
</dbReference>
<dbReference type="InterPro" id="IPR000340">
    <property type="entry name" value="Dual-sp_phosphatase_cat-dom"/>
</dbReference>
<keyword evidence="1" id="KW-0378">Hydrolase</keyword>
<dbReference type="PROSITE" id="PS50054">
    <property type="entry name" value="TYR_PHOSPHATASE_DUAL"/>
    <property type="match status" value="1"/>
</dbReference>
<dbReference type="Pfam" id="PF00782">
    <property type="entry name" value="DSPc"/>
    <property type="match status" value="1"/>
</dbReference>
<dbReference type="PROSITE" id="PS50056">
    <property type="entry name" value="TYR_PHOSPHATASE_2"/>
    <property type="match status" value="1"/>
</dbReference>
<evidence type="ECO:0000256" key="3">
    <source>
        <dbReference type="ARBA" id="ARBA00023277"/>
    </source>
</evidence>
<dbReference type="GO" id="GO:0005983">
    <property type="term" value="P:starch catabolic process"/>
    <property type="evidence" value="ECO:0007669"/>
    <property type="project" value="TreeGrafter"/>
</dbReference>
<evidence type="ECO:0000259" key="4">
    <source>
        <dbReference type="PROSITE" id="PS50054"/>
    </source>
</evidence>
<dbReference type="PhylomeDB" id="I6U5E1"/>
<keyword evidence="2" id="KW-0904">Protein phosphatase</keyword>
<organism evidence="6">
    <name type="scientific">Beta vulgaris</name>
    <name type="common">Sugar beet</name>
    <dbReference type="NCBI Taxonomy" id="161934"/>
    <lineage>
        <taxon>Eukaryota</taxon>
        <taxon>Viridiplantae</taxon>
        <taxon>Streptophyta</taxon>
        <taxon>Embryophyta</taxon>
        <taxon>Tracheophyta</taxon>
        <taxon>Spermatophyta</taxon>
        <taxon>Magnoliopsida</taxon>
        <taxon>eudicotyledons</taxon>
        <taxon>Gunneridae</taxon>
        <taxon>Pentapetalae</taxon>
        <taxon>Caryophyllales</taxon>
        <taxon>Chenopodiaceae</taxon>
        <taxon>Betoideae</taxon>
        <taxon>Beta</taxon>
    </lineage>
</organism>
<evidence type="ECO:0000259" key="5">
    <source>
        <dbReference type="PROSITE" id="PS50056"/>
    </source>
</evidence>
<dbReference type="GO" id="GO:0009507">
    <property type="term" value="C:chloroplast"/>
    <property type="evidence" value="ECO:0007669"/>
    <property type="project" value="TreeGrafter"/>
</dbReference>
<proteinExistence type="predicted"/>
<accession>I6U5E1</accession>
<dbReference type="EMBL" id="JN378753">
    <property type="protein sequence ID" value="AFM94008.1"/>
    <property type="molecule type" value="Genomic_DNA"/>
</dbReference>
<dbReference type="InterPro" id="IPR045204">
    <property type="entry name" value="DSP_laforin-like"/>
</dbReference>
<feature type="domain" description="Tyrosine specific protein phosphatases" evidence="5">
    <location>
        <begin position="174"/>
        <end position="233"/>
    </location>
</feature>
<dbReference type="AlphaFoldDB" id="I6U5E1"/>
<dbReference type="Gene3D" id="3.90.190.10">
    <property type="entry name" value="Protein tyrosine phosphatase superfamily"/>
    <property type="match status" value="1"/>
</dbReference>
<gene>
    <name evidence="6" type="primary">PTPc3</name>
</gene>
<protein>
    <submittedName>
        <fullName evidence="6">Dual-specificity protein-like phosphatase 3</fullName>
    </submittedName>
</protein>
<dbReference type="InterPro" id="IPR000387">
    <property type="entry name" value="Tyr_Pase_dom"/>
</dbReference>
<dbReference type="GO" id="GO:2001070">
    <property type="term" value="F:starch binding"/>
    <property type="evidence" value="ECO:0007669"/>
    <property type="project" value="TreeGrafter"/>
</dbReference>
<evidence type="ECO:0000313" key="6">
    <source>
        <dbReference type="EMBL" id="AFM94008.1"/>
    </source>
</evidence>
<dbReference type="InterPro" id="IPR029021">
    <property type="entry name" value="Prot-tyrosine_phosphatase-like"/>
</dbReference>
<dbReference type="FunFam" id="3.90.190.10:FF:000075">
    <property type="entry name" value="Phosphoglucan phosphatase LSF2, chloroplastic"/>
    <property type="match status" value="1"/>
</dbReference>
<reference evidence="6" key="1">
    <citation type="submission" date="2011-07" db="EMBL/GenBank/DDBJ databases">
        <title>The RED HYPCOTYL (R)-key locus of betalain-synthesis in Beta vulgaris.</title>
        <authorList>
            <person name="Zhang C.-L."/>
            <person name="Xiao X."/>
            <person name="Xu D."/>
            <person name="Jiang X."/>
            <person name="Chen D."/>
            <person name="Hall J."/>
            <person name="Martin K."/>
            <person name="McGrath M.J."/>
        </authorList>
    </citation>
    <scope>NUCLEOTIDE SEQUENCE</scope>
</reference>
<dbReference type="PANTHER" id="PTHR46642:SF2">
    <property type="entry name" value="PHOSPHOGLUCAN PHOSPHATASE LSF2, CHLOROPLASTIC"/>
    <property type="match status" value="1"/>
</dbReference>
<evidence type="ECO:0000256" key="2">
    <source>
        <dbReference type="ARBA" id="ARBA00022912"/>
    </source>
</evidence>
<evidence type="ECO:0000256" key="1">
    <source>
        <dbReference type="ARBA" id="ARBA00022801"/>
    </source>
</evidence>
<feature type="domain" description="Tyrosine-protein phosphatase" evidence="4">
    <location>
        <begin position="97"/>
        <end position="254"/>
    </location>
</feature>
<dbReference type="CDD" id="cd14526">
    <property type="entry name" value="DSP_laforin-like"/>
    <property type="match status" value="1"/>
</dbReference>
<dbReference type="GO" id="GO:0019203">
    <property type="term" value="F:carbohydrate phosphatase activity"/>
    <property type="evidence" value="ECO:0007669"/>
    <property type="project" value="InterPro"/>
</dbReference>
<dbReference type="InterPro" id="IPR052832">
    <property type="entry name" value="Starch-Glucan_Phosphatase"/>
</dbReference>
<name>I6U5E1_BETVU</name>